<keyword evidence="3" id="KW-1185">Reference proteome</keyword>
<dbReference type="InterPro" id="IPR012337">
    <property type="entry name" value="RNaseH-like_sf"/>
</dbReference>
<dbReference type="InterPro" id="IPR047768">
    <property type="entry name" value="Tn5p-like"/>
</dbReference>
<name>A0ABS1CLU0_9GAMM</name>
<sequence>MSALADELMEIDLGDMRLNRRARRVLQKLGEKPTLSIPSACGGWGETRAAYRLFDHAEVSAEKVLAPHITRTVERIGAHPRVLCLEDTSELDYTGKSDIQGLGPLNDETRRGLYLHPTLAVTPDRLALGLLHVH</sequence>
<gene>
    <name evidence="2" type="ORF">CKO31_17170</name>
</gene>
<dbReference type="Proteomes" id="UP000748752">
    <property type="component" value="Unassembled WGS sequence"/>
</dbReference>
<evidence type="ECO:0000259" key="1">
    <source>
        <dbReference type="Pfam" id="PF14706"/>
    </source>
</evidence>
<accession>A0ABS1CLU0</accession>
<dbReference type="PANTHER" id="PTHR37319:SF1">
    <property type="entry name" value="TRANSPOSASE TN5 DIMERISATION DOMAIN-CONTAINING PROTEIN"/>
    <property type="match status" value="1"/>
</dbReference>
<dbReference type="Gene3D" id="1.10.246.40">
    <property type="entry name" value="Tn5 transposase, domain 1"/>
    <property type="match status" value="1"/>
</dbReference>
<dbReference type="RefSeq" id="WP_200239989.1">
    <property type="nucleotide sequence ID" value="NZ_NRRV01000047.1"/>
</dbReference>
<comment type="caution">
    <text evidence="2">The sequence shown here is derived from an EMBL/GenBank/DDBJ whole genome shotgun (WGS) entry which is preliminary data.</text>
</comment>
<dbReference type="Gene3D" id="3.90.350.10">
    <property type="entry name" value="Transposase Inhibitor Protein From Tn5, Chain A, domain 1"/>
    <property type="match status" value="1"/>
</dbReference>
<dbReference type="PANTHER" id="PTHR37319">
    <property type="entry name" value="TRANSPOSASE"/>
    <property type="match status" value="1"/>
</dbReference>
<evidence type="ECO:0000313" key="2">
    <source>
        <dbReference type="EMBL" id="MBK1632439.1"/>
    </source>
</evidence>
<protein>
    <submittedName>
        <fullName evidence="2">Transposase</fullName>
    </submittedName>
</protein>
<feature type="non-terminal residue" evidence="2">
    <location>
        <position position="134"/>
    </location>
</feature>
<feature type="domain" description="Transposase Tn5-like N-terminal" evidence="1">
    <location>
        <begin position="2"/>
        <end position="59"/>
    </location>
</feature>
<dbReference type="Pfam" id="PF14706">
    <property type="entry name" value="Tnp_DNA_bind"/>
    <property type="match status" value="1"/>
</dbReference>
<evidence type="ECO:0000313" key="3">
    <source>
        <dbReference type="Proteomes" id="UP000748752"/>
    </source>
</evidence>
<dbReference type="SUPFAM" id="SSF53098">
    <property type="entry name" value="Ribonuclease H-like"/>
    <property type="match status" value="1"/>
</dbReference>
<reference evidence="2 3" key="1">
    <citation type="journal article" date="2020" name="Microorganisms">
        <title>Osmotic Adaptation and Compatible Solute Biosynthesis of Phototrophic Bacteria as Revealed from Genome Analyses.</title>
        <authorList>
            <person name="Imhoff J.F."/>
            <person name="Rahn T."/>
            <person name="Kunzel S."/>
            <person name="Keller A."/>
            <person name="Neulinger S.C."/>
        </authorList>
    </citation>
    <scope>NUCLEOTIDE SEQUENCE [LARGE SCALE GENOMIC DNA]</scope>
    <source>
        <strain evidence="2 3">DSM 6210</strain>
    </source>
</reference>
<dbReference type="EMBL" id="NRRV01000047">
    <property type="protein sequence ID" value="MBK1632439.1"/>
    <property type="molecule type" value="Genomic_DNA"/>
</dbReference>
<organism evidence="2 3">
    <name type="scientific">Thiohalocapsa halophila</name>
    <dbReference type="NCBI Taxonomy" id="69359"/>
    <lineage>
        <taxon>Bacteria</taxon>
        <taxon>Pseudomonadati</taxon>
        <taxon>Pseudomonadota</taxon>
        <taxon>Gammaproteobacteria</taxon>
        <taxon>Chromatiales</taxon>
        <taxon>Chromatiaceae</taxon>
        <taxon>Thiohalocapsa</taxon>
    </lineage>
</organism>
<dbReference type="InterPro" id="IPR038215">
    <property type="entry name" value="TN5-like_N_sf"/>
</dbReference>
<dbReference type="InterPro" id="IPR014735">
    <property type="entry name" value="Transposase_Tn5-like_N"/>
</dbReference>
<proteinExistence type="predicted"/>